<gene>
    <name evidence="2" type="ORF">RCZ15_21880</name>
    <name evidence="3" type="ORF">RCZ16_13260</name>
</gene>
<evidence type="ECO:0000313" key="2">
    <source>
        <dbReference type="EMBL" id="GJM51215.1"/>
    </source>
</evidence>
<dbReference type="CDD" id="cd16387">
    <property type="entry name" value="ParB_N_Srx"/>
    <property type="match status" value="1"/>
</dbReference>
<keyword evidence="5" id="KW-1185">Reference proteome</keyword>
<protein>
    <recommendedName>
        <fullName evidence="1">ParB-like N-terminal domain-containing protein</fullName>
    </recommendedName>
</protein>
<name>A0AAV5AZ48_9FLAO</name>
<organism evidence="2 4">
    <name type="scientific">Capnocytophaga catalasegens</name>
    <dbReference type="NCBI Taxonomy" id="1004260"/>
    <lineage>
        <taxon>Bacteria</taxon>
        <taxon>Pseudomonadati</taxon>
        <taxon>Bacteroidota</taxon>
        <taxon>Flavobacteriia</taxon>
        <taxon>Flavobacteriales</taxon>
        <taxon>Flavobacteriaceae</taxon>
        <taxon>Capnocytophaga</taxon>
    </lineage>
</organism>
<dbReference type="SMART" id="SM00470">
    <property type="entry name" value="ParB"/>
    <property type="match status" value="1"/>
</dbReference>
<evidence type="ECO:0000313" key="3">
    <source>
        <dbReference type="EMBL" id="GJM53009.1"/>
    </source>
</evidence>
<dbReference type="InterPro" id="IPR036086">
    <property type="entry name" value="ParB/Sulfiredoxin_sf"/>
</dbReference>
<dbReference type="Proteomes" id="UP001207736">
    <property type="component" value="Unassembled WGS sequence"/>
</dbReference>
<dbReference type="EMBL" id="BQKB01000024">
    <property type="protein sequence ID" value="GJM53009.1"/>
    <property type="molecule type" value="Genomic_DNA"/>
</dbReference>
<feature type="domain" description="ParB-like N-terminal" evidence="1">
    <location>
        <begin position="12"/>
        <end position="90"/>
    </location>
</feature>
<evidence type="ECO:0000313" key="4">
    <source>
        <dbReference type="Proteomes" id="UP001207736"/>
    </source>
</evidence>
<dbReference type="SUPFAM" id="SSF110849">
    <property type="entry name" value="ParB/Sulfiredoxin"/>
    <property type="match status" value="1"/>
</dbReference>
<sequence>MTTVNQVKQTTDYSKFKTLKGNRNVNSIHIERIKRSIKEQYLMSPIIVNERFEIIDGQHRFSAIKALNLPVNFIVVEGYGLREVQLLNTNMSNWKKIDYLNAFCDLGYTEYLKMRQFMKDFPEFGIAVSEYILVDNTLGANSKSDKVGGEEVGRIRSFQEGDFKVKNLKLSYENAEKIMMLKPYYDGFNRATFVKAMIGLFKHPNYNHSQMLQKLKLQPLAMGHCANVSQYKILLENIYNYKSREKVSLQY</sequence>
<evidence type="ECO:0000313" key="5">
    <source>
        <dbReference type="Proteomes" id="UP001208692"/>
    </source>
</evidence>
<dbReference type="AlphaFoldDB" id="A0AAV5AZ48"/>
<evidence type="ECO:0000259" key="1">
    <source>
        <dbReference type="SMART" id="SM00470"/>
    </source>
</evidence>
<reference evidence="2 5" key="1">
    <citation type="submission" date="2021-11" db="EMBL/GenBank/DDBJ databases">
        <title>Draft genome sequence of Capnocytophaga sp. strain KC07075 isolated from cat oral cavity.</title>
        <authorList>
            <person name="Suzuki M."/>
            <person name="Imaoka K."/>
            <person name="Kimura M."/>
            <person name="Morikawa S."/>
            <person name="Maeda K."/>
        </authorList>
    </citation>
    <scope>NUCLEOTIDE SEQUENCE</scope>
    <source>
        <strain evidence="2">KC07075</strain>
        <strain evidence="3 5">KC07079</strain>
    </source>
</reference>
<dbReference type="Pfam" id="PF02195">
    <property type="entry name" value="ParB_N"/>
    <property type="match status" value="1"/>
</dbReference>
<dbReference type="InterPro" id="IPR003115">
    <property type="entry name" value="ParB_N"/>
</dbReference>
<dbReference type="Proteomes" id="UP001208692">
    <property type="component" value="Unassembled WGS sequence"/>
</dbReference>
<dbReference type="Gene3D" id="3.90.1530.10">
    <property type="entry name" value="Conserved hypothetical protein from pyrococcus furiosus pfu- 392566-001, ParB domain"/>
    <property type="match status" value="1"/>
</dbReference>
<comment type="caution">
    <text evidence="2">The sequence shown here is derived from an EMBL/GenBank/DDBJ whole genome shotgun (WGS) entry which is preliminary data.</text>
</comment>
<dbReference type="RefSeq" id="WP_264846300.1">
    <property type="nucleotide sequence ID" value="NZ_BPMA01000020.1"/>
</dbReference>
<dbReference type="EMBL" id="BQKA01000044">
    <property type="protein sequence ID" value="GJM51215.1"/>
    <property type="molecule type" value="Genomic_DNA"/>
</dbReference>
<proteinExistence type="predicted"/>
<accession>A0AAV5AZ48</accession>